<comment type="catalytic activity">
    <reaction evidence="1">
        <text>Hydrolysis of alpha-(2-&gt;3)-, alpha-(2-&gt;6)-, alpha-(2-&gt;8)- glycosidic linkages of terminal sialic acid residues in oligosaccharides, glycoproteins, glycolipids, colominic acid and synthetic substrates.</text>
        <dbReference type="EC" id="3.2.1.18"/>
    </reaction>
</comment>
<evidence type="ECO:0000256" key="6">
    <source>
        <dbReference type="SAM" id="MobiDB-lite"/>
    </source>
</evidence>
<proteinExistence type="inferred from homology"/>
<name>A0ABV5ZPK5_9PSEU</name>
<sequence length="601" mass="64657">MTLVPLRALVVALIVGAVPATAVAATPEFDQQVLYAKGTGGYSCFRIPAIVRAKDGGLLAFAEGRVKDCGDDGDIDLVVRRSTDGGATWGPVKLVANMGADTIGNPAPIVDRDTGRIVLLSTHNPGDNDNKRTPYVQYSNDNGVTWTTPRDIAAQATRPEWDYWYATGPSHGIQLRSGRMVVGGNHEGRDGVLQGGHLLLSDDGGMTWRIGAVDDRTTKTVKPQEMSPIELSDGRVLVAARDQDGTDPGHRAFATSSDGGTTFDRPFATDPRLVAPVIQGATIRLGPRLLFSAPAHAASREVMTVRSSRNDGRTWDTWKQGKVIHWGPAAYSDMVALGAGRTGLLYEGGTTSAYESIRFARFTEEYLAKPNGTPPGIPGPPAPGPTTPDRSAPFDRAYVRGGATTVDGHFDKALSFDGTGYVEIPYSSAVDLDASDFTVAAWFRYGSPSGARTILWAYRQGEGPTPGLWLRAEPDDRRLRAFLGAEQGTVTISSANPYNDEQWHHVVLQRVSGKFVMRVDGAEVASADAPAGSVTAGKEFGVSGVHIGQRLDGTQRFRGEIDEVRVYRRALSAHELNRLRTSNESLPRNLELHLPLDSVSR</sequence>
<keyword evidence="10" id="KW-0378">Hydrolase</keyword>
<dbReference type="CDD" id="cd15482">
    <property type="entry name" value="Sialidase_non-viral"/>
    <property type="match status" value="1"/>
</dbReference>
<dbReference type="Proteomes" id="UP001589693">
    <property type="component" value="Unassembled WGS sequence"/>
</dbReference>
<evidence type="ECO:0000259" key="8">
    <source>
        <dbReference type="SMART" id="SM00282"/>
    </source>
</evidence>
<dbReference type="RefSeq" id="WP_377849919.1">
    <property type="nucleotide sequence ID" value="NZ_JBHLZU010000002.1"/>
</dbReference>
<dbReference type="InterPro" id="IPR001791">
    <property type="entry name" value="Laminin_G"/>
</dbReference>
<accession>A0ABV5ZPK5</accession>
<feature type="chain" id="PRO_5047302294" description="exo-alpha-sialidase" evidence="7">
    <location>
        <begin position="25"/>
        <end position="601"/>
    </location>
</feature>
<dbReference type="PANTHER" id="PTHR10628:SF30">
    <property type="entry name" value="EXO-ALPHA-SIALIDASE"/>
    <property type="match status" value="1"/>
</dbReference>
<evidence type="ECO:0000256" key="1">
    <source>
        <dbReference type="ARBA" id="ARBA00000427"/>
    </source>
</evidence>
<protein>
    <recommendedName>
        <fullName evidence="3">exo-alpha-sialidase</fullName>
        <ecNumber evidence="3">3.2.1.18</ecNumber>
    </recommendedName>
</protein>
<dbReference type="InterPro" id="IPR036278">
    <property type="entry name" value="Sialidase_sf"/>
</dbReference>
<dbReference type="SMART" id="SM00560">
    <property type="entry name" value="LamGL"/>
    <property type="match status" value="1"/>
</dbReference>
<feature type="domain" description="Laminin G" evidence="8">
    <location>
        <begin position="435"/>
        <end position="569"/>
    </location>
</feature>
<evidence type="ECO:0000256" key="2">
    <source>
        <dbReference type="ARBA" id="ARBA00009348"/>
    </source>
</evidence>
<dbReference type="InterPro" id="IPR011040">
    <property type="entry name" value="Sialidase"/>
</dbReference>
<feature type="signal peptide" evidence="7">
    <location>
        <begin position="1"/>
        <end position="24"/>
    </location>
</feature>
<evidence type="ECO:0000256" key="3">
    <source>
        <dbReference type="ARBA" id="ARBA00012733"/>
    </source>
</evidence>
<evidence type="ECO:0000256" key="4">
    <source>
        <dbReference type="ARBA" id="ARBA00022729"/>
    </source>
</evidence>
<feature type="region of interest" description="Disordered" evidence="6">
    <location>
        <begin position="370"/>
        <end position="390"/>
    </location>
</feature>
<keyword evidence="10" id="KW-0326">Glycosidase</keyword>
<keyword evidence="11" id="KW-1185">Reference proteome</keyword>
<keyword evidence="4 7" id="KW-0732">Signal</keyword>
<dbReference type="CDD" id="cd00110">
    <property type="entry name" value="LamG"/>
    <property type="match status" value="1"/>
</dbReference>
<comment type="similarity">
    <text evidence="2">Belongs to the glycosyl hydrolase 33 family.</text>
</comment>
<dbReference type="InterPro" id="IPR013320">
    <property type="entry name" value="ConA-like_dom_sf"/>
</dbReference>
<evidence type="ECO:0000256" key="5">
    <source>
        <dbReference type="ARBA" id="ARBA00023157"/>
    </source>
</evidence>
<dbReference type="SUPFAM" id="SSF49899">
    <property type="entry name" value="Concanavalin A-like lectins/glucanases"/>
    <property type="match status" value="1"/>
</dbReference>
<dbReference type="Pfam" id="PF13385">
    <property type="entry name" value="Laminin_G_3"/>
    <property type="match status" value="1"/>
</dbReference>
<evidence type="ECO:0000313" key="10">
    <source>
        <dbReference type="EMBL" id="MFB9902815.1"/>
    </source>
</evidence>
<keyword evidence="5" id="KW-1015">Disulfide bond</keyword>
<reference evidence="10 11" key="1">
    <citation type="submission" date="2024-09" db="EMBL/GenBank/DDBJ databases">
        <authorList>
            <person name="Sun Q."/>
            <person name="Mori K."/>
        </authorList>
    </citation>
    <scope>NUCLEOTIDE SEQUENCE [LARGE SCALE GENOMIC DNA]</scope>
    <source>
        <strain evidence="10 11">TBRC 7907</strain>
    </source>
</reference>
<feature type="domain" description="LamG-like jellyroll fold" evidence="9">
    <location>
        <begin position="435"/>
        <end position="574"/>
    </location>
</feature>
<dbReference type="Pfam" id="PF13088">
    <property type="entry name" value="BNR_2"/>
    <property type="match status" value="1"/>
</dbReference>
<comment type="caution">
    <text evidence="10">The sequence shown here is derived from an EMBL/GenBank/DDBJ whole genome shotgun (WGS) entry which is preliminary data.</text>
</comment>
<dbReference type="Gene3D" id="2.60.120.200">
    <property type="match status" value="1"/>
</dbReference>
<dbReference type="PANTHER" id="PTHR10628">
    <property type="entry name" value="SIALIDASE"/>
    <property type="match status" value="1"/>
</dbReference>
<gene>
    <name evidence="10" type="ORF">ACFFQA_02565</name>
</gene>
<dbReference type="Gene3D" id="2.120.10.10">
    <property type="match status" value="1"/>
</dbReference>
<evidence type="ECO:0000259" key="9">
    <source>
        <dbReference type="SMART" id="SM00560"/>
    </source>
</evidence>
<dbReference type="SMART" id="SM00282">
    <property type="entry name" value="LamG"/>
    <property type="match status" value="1"/>
</dbReference>
<evidence type="ECO:0000256" key="7">
    <source>
        <dbReference type="SAM" id="SignalP"/>
    </source>
</evidence>
<dbReference type="GO" id="GO:0004308">
    <property type="term" value="F:exo-alpha-sialidase activity"/>
    <property type="evidence" value="ECO:0007669"/>
    <property type="project" value="UniProtKB-EC"/>
</dbReference>
<feature type="region of interest" description="Disordered" evidence="6">
    <location>
        <begin position="242"/>
        <end position="262"/>
    </location>
</feature>
<feature type="compositionally biased region" description="Pro residues" evidence="6">
    <location>
        <begin position="372"/>
        <end position="386"/>
    </location>
</feature>
<dbReference type="InterPro" id="IPR006558">
    <property type="entry name" value="LamG-like"/>
</dbReference>
<evidence type="ECO:0000313" key="11">
    <source>
        <dbReference type="Proteomes" id="UP001589693"/>
    </source>
</evidence>
<dbReference type="SUPFAM" id="SSF50939">
    <property type="entry name" value="Sialidases"/>
    <property type="match status" value="1"/>
</dbReference>
<organism evidence="10 11">
    <name type="scientific">Allokutzneria oryzae</name>
    <dbReference type="NCBI Taxonomy" id="1378989"/>
    <lineage>
        <taxon>Bacteria</taxon>
        <taxon>Bacillati</taxon>
        <taxon>Actinomycetota</taxon>
        <taxon>Actinomycetes</taxon>
        <taxon>Pseudonocardiales</taxon>
        <taxon>Pseudonocardiaceae</taxon>
        <taxon>Allokutzneria</taxon>
    </lineage>
</organism>
<dbReference type="EMBL" id="JBHLZU010000002">
    <property type="protein sequence ID" value="MFB9902815.1"/>
    <property type="molecule type" value="Genomic_DNA"/>
</dbReference>
<dbReference type="EC" id="3.2.1.18" evidence="3"/>
<dbReference type="InterPro" id="IPR026856">
    <property type="entry name" value="Sialidase_fam"/>
</dbReference>